<dbReference type="Proteomes" id="UP000523821">
    <property type="component" value="Unassembled WGS sequence"/>
</dbReference>
<accession>A0A7W9FMK9</accession>
<dbReference type="Gene3D" id="3.40.50.1820">
    <property type="entry name" value="alpha/beta hydrolase"/>
    <property type="match status" value="1"/>
</dbReference>
<feature type="active site" description="Nucleophile" evidence="12">
    <location>
        <position position="121"/>
    </location>
</feature>
<proteinExistence type="inferred from homology"/>
<evidence type="ECO:0000259" key="14">
    <source>
        <dbReference type="Pfam" id="PF00561"/>
    </source>
</evidence>
<organism evidence="15 16">
    <name type="scientific">Prosthecomicrobium pneumaticum</name>
    <dbReference type="NCBI Taxonomy" id="81895"/>
    <lineage>
        <taxon>Bacteria</taxon>
        <taxon>Pseudomonadati</taxon>
        <taxon>Pseudomonadota</taxon>
        <taxon>Alphaproteobacteria</taxon>
        <taxon>Hyphomicrobiales</taxon>
        <taxon>Kaistiaceae</taxon>
        <taxon>Prosthecomicrobium</taxon>
    </lineage>
</organism>
<keyword evidence="16" id="KW-1185">Reference proteome</keyword>
<evidence type="ECO:0000313" key="16">
    <source>
        <dbReference type="Proteomes" id="UP000523821"/>
    </source>
</evidence>
<keyword evidence="6 11" id="KW-0031">Aminopeptidase</keyword>
<evidence type="ECO:0000256" key="3">
    <source>
        <dbReference type="ARBA" id="ARBA00010088"/>
    </source>
</evidence>
<reference evidence="15 16" key="1">
    <citation type="submission" date="2020-08" db="EMBL/GenBank/DDBJ databases">
        <title>Genomic Encyclopedia of Type Strains, Phase IV (KMG-IV): sequencing the most valuable type-strain genomes for metagenomic binning, comparative biology and taxonomic classification.</title>
        <authorList>
            <person name="Goeker M."/>
        </authorList>
    </citation>
    <scope>NUCLEOTIDE SEQUENCE [LARGE SCALE GENOMIC DNA]</scope>
    <source>
        <strain evidence="15 16">DSM 16268</strain>
    </source>
</reference>
<dbReference type="InterPro" id="IPR002410">
    <property type="entry name" value="Peptidase_S33"/>
</dbReference>
<dbReference type="GO" id="GO:0005737">
    <property type="term" value="C:cytoplasm"/>
    <property type="evidence" value="ECO:0007669"/>
    <property type="project" value="UniProtKB-SubCell"/>
</dbReference>
<dbReference type="EC" id="3.4.11.5" evidence="4 11"/>
<protein>
    <recommendedName>
        <fullName evidence="5 11">Proline iminopeptidase</fullName>
        <shortName evidence="11">PIP</shortName>
        <ecNumber evidence="4 11">3.4.11.5</ecNumber>
    </recommendedName>
    <alternativeName>
        <fullName evidence="10 11">Prolyl aminopeptidase</fullName>
    </alternativeName>
</protein>
<dbReference type="PANTHER" id="PTHR43722">
    <property type="entry name" value="PROLINE IMINOPEPTIDASE"/>
    <property type="match status" value="1"/>
</dbReference>
<evidence type="ECO:0000256" key="2">
    <source>
        <dbReference type="ARBA" id="ARBA00004496"/>
    </source>
</evidence>
<evidence type="ECO:0000313" key="15">
    <source>
        <dbReference type="EMBL" id="MBB5753391.1"/>
    </source>
</evidence>
<name>A0A7W9FMK9_9HYPH</name>
<dbReference type="AlphaFoldDB" id="A0A7W9FMK9"/>
<dbReference type="InterPro" id="IPR005944">
    <property type="entry name" value="Pro_iminopeptidase"/>
</dbReference>
<feature type="domain" description="AB hydrolase-1" evidence="14">
    <location>
        <begin position="47"/>
        <end position="307"/>
    </location>
</feature>
<dbReference type="InterPro" id="IPR029058">
    <property type="entry name" value="AB_hydrolase_fold"/>
</dbReference>
<sequence>MAIADQGAAAPRRGLFPALEPYRTHRIRVSDLHEIHVEECGNPDGEPVLMVHGGPGAGAGPNMRRYHDPDHYRIVLFDQRGCGRSTPNAELAENTTWDLVADMEAIRARLGIERWQLLGGSWGSCLALAYAETHPERVSGLVLRGIFTLRREELLWFYQEGASFLLPEAFATFRDFIPAEERHDLIGAYHRRLTGEDPEVRLAAARVWSMWEGSALSLLPDPARVAAFGAPHYALAFARIESHYFVNAGFFEREGQLIADAARLKPIPGVIVHGRYDLCTPVKTAYDLARAWPEAELRIVPDAGHAMSEPGIVAELVAATERLKRR</sequence>
<dbReference type="Pfam" id="PF00561">
    <property type="entry name" value="Abhydrolase_1"/>
    <property type="match status" value="1"/>
</dbReference>
<dbReference type="NCBIfam" id="TIGR01249">
    <property type="entry name" value="pro_imino_pep_1"/>
    <property type="match status" value="1"/>
</dbReference>
<evidence type="ECO:0000256" key="4">
    <source>
        <dbReference type="ARBA" id="ARBA00012568"/>
    </source>
</evidence>
<evidence type="ECO:0000256" key="12">
    <source>
        <dbReference type="PIRSR" id="PIRSR006431-1"/>
    </source>
</evidence>
<comment type="catalytic activity">
    <reaction evidence="1 11 13">
        <text>Release of N-terminal proline from a peptide.</text>
        <dbReference type="EC" id="3.4.11.5"/>
    </reaction>
</comment>
<dbReference type="EMBL" id="JACHOO010000004">
    <property type="protein sequence ID" value="MBB5753391.1"/>
    <property type="molecule type" value="Genomic_DNA"/>
</dbReference>
<evidence type="ECO:0000256" key="10">
    <source>
        <dbReference type="ARBA" id="ARBA00029605"/>
    </source>
</evidence>
<gene>
    <name evidence="15" type="ORF">GGQ63_002457</name>
</gene>
<dbReference type="PRINTS" id="PR00111">
    <property type="entry name" value="ABHYDROLASE"/>
</dbReference>
<feature type="active site" evidence="12">
    <location>
        <position position="277"/>
    </location>
</feature>
<keyword evidence="8 11" id="KW-0645">Protease</keyword>
<evidence type="ECO:0000256" key="7">
    <source>
        <dbReference type="ARBA" id="ARBA00022490"/>
    </source>
</evidence>
<comment type="subcellular location">
    <subcellularLocation>
        <location evidence="2 11">Cytoplasm</location>
    </subcellularLocation>
</comment>
<evidence type="ECO:0000256" key="5">
    <source>
        <dbReference type="ARBA" id="ARBA00021843"/>
    </source>
</evidence>
<dbReference type="RefSeq" id="WP_183856144.1">
    <property type="nucleotide sequence ID" value="NZ_JACHOO010000004.1"/>
</dbReference>
<comment type="similarity">
    <text evidence="3 11 13">Belongs to the peptidase S33 family.</text>
</comment>
<dbReference type="SUPFAM" id="SSF53474">
    <property type="entry name" value="alpha/beta-Hydrolases"/>
    <property type="match status" value="1"/>
</dbReference>
<dbReference type="PIRSF" id="PIRSF006431">
    <property type="entry name" value="Pept_S33"/>
    <property type="match status" value="1"/>
</dbReference>
<comment type="caution">
    <text evidence="15">The sequence shown here is derived from an EMBL/GenBank/DDBJ whole genome shotgun (WGS) entry which is preliminary data.</text>
</comment>
<evidence type="ECO:0000256" key="13">
    <source>
        <dbReference type="RuleBase" id="RU003421"/>
    </source>
</evidence>
<keyword evidence="7 11" id="KW-0963">Cytoplasm</keyword>
<evidence type="ECO:0000256" key="6">
    <source>
        <dbReference type="ARBA" id="ARBA00022438"/>
    </source>
</evidence>
<dbReference type="PRINTS" id="PR00793">
    <property type="entry name" value="PROAMNOPTASE"/>
</dbReference>
<evidence type="ECO:0000256" key="11">
    <source>
        <dbReference type="PIRNR" id="PIRNR006431"/>
    </source>
</evidence>
<evidence type="ECO:0000256" key="1">
    <source>
        <dbReference type="ARBA" id="ARBA00001585"/>
    </source>
</evidence>
<evidence type="ECO:0000256" key="9">
    <source>
        <dbReference type="ARBA" id="ARBA00022801"/>
    </source>
</evidence>
<feature type="active site" description="Proton donor" evidence="12">
    <location>
        <position position="305"/>
    </location>
</feature>
<keyword evidence="9 11" id="KW-0378">Hydrolase</keyword>
<dbReference type="GO" id="GO:0004177">
    <property type="term" value="F:aminopeptidase activity"/>
    <property type="evidence" value="ECO:0007669"/>
    <property type="project" value="UniProtKB-UniRule"/>
</dbReference>
<evidence type="ECO:0000256" key="8">
    <source>
        <dbReference type="ARBA" id="ARBA00022670"/>
    </source>
</evidence>
<dbReference type="InterPro" id="IPR000073">
    <property type="entry name" value="AB_hydrolase_1"/>
</dbReference>
<dbReference type="GO" id="GO:0006508">
    <property type="term" value="P:proteolysis"/>
    <property type="evidence" value="ECO:0007669"/>
    <property type="project" value="UniProtKB-KW"/>
</dbReference>
<dbReference type="PANTHER" id="PTHR43722:SF1">
    <property type="entry name" value="PROLINE IMINOPEPTIDASE"/>
    <property type="match status" value="1"/>
</dbReference>